<dbReference type="RefSeq" id="WP_237054033.1">
    <property type="nucleotide sequence ID" value="NZ_JAKJPO010000003.1"/>
</dbReference>
<accession>A0ABS9HTS4</accession>
<comment type="caution">
    <text evidence="3">The sequence shown here is derived from an EMBL/GenBank/DDBJ whole genome shotgun (WGS) entry which is preliminary data.</text>
</comment>
<keyword evidence="2" id="KW-0472">Membrane</keyword>
<proteinExistence type="predicted"/>
<evidence type="ECO:0000313" key="3">
    <source>
        <dbReference type="EMBL" id="MCF7221614.1"/>
    </source>
</evidence>
<reference evidence="3" key="2">
    <citation type="submission" date="2022-01" db="EMBL/GenBank/DDBJ databases">
        <authorList>
            <person name="Zhou L.Y."/>
        </authorList>
    </citation>
    <scope>NUCLEOTIDE SEQUENCE</scope>
    <source>
        <strain evidence="3">TLK-CK17</strain>
    </source>
</reference>
<keyword evidence="2" id="KW-0812">Transmembrane</keyword>
<organism evidence="3 4">
    <name type="scientific">Marilutibacter chinensis</name>
    <dbReference type="NCBI Taxonomy" id="2912247"/>
    <lineage>
        <taxon>Bacteria</taxon>
        <taxon>Pseudomonadati</taxon>
        <taxon>Pseudomonadota</taxon>
        <taxon>Gammaproteobacteria</taxon>
        <taxon>Lysobacterales</taxon>
        <taxon>Lysobacteraceae</taxon>
        <taxon>Marilutibacter</taxon>
    </lineage>
</organism>
<keyword evidence="2" id="KW-1133">Transmembrane helix</keyword>
<evidence type="ECO:0000256" key="1">
    <source>
        <dbReference type="SAM" id="MobiDB-lite"/>
    </source>
</evidence>
<dbReference type="Proteomes" id="UP001430796">
    <property type="component" value="Unassembled WGS sequence"/>
</dbReference>
<keyword evidence="4" id="KW-1185">Reference proteome</keyword>
<gene>
    <name evidence="3" type="ORF">L3V18_07405</name>
</gene>
<feature type="region of interest" description="Disordered" evidence="1">
    <location>
        <begin position="161"/>
        <end position="180"/>
    </location>
</feature>
<evidence type="ECO:0000313" key="4">
    <source>
        <dbReference type="Proteomes" id="UP001430796"/>
    </source>
</evidence>
<sequence length="180" mass="20068">MSGNEQMKEVTRLLSALVAKFEQREARMQAAIDQKLQTLQNEVAQVDQRVNGIVSGARTRITEEAKAAFAPMADEYNRAVSTTSLQLRGASKTVWTWYSGIAVLAILILVVGWAVLGYYRRELAATKEELQRYENAVPVVQAFVASDAIVCDGRICINADPNGRPQGDKRQYRQARPRPQ</sequence>
<dbReference type="EMBL" id="JAKJPO010000003">
    <property type="protein sequence ID" value="MCF7221614.1"/>
    <property type="molecule type" value="Genomic_DNA"/>
</dbReference>
<reference evidence="3" key="1">
    <citation type="submission" date="2022-01" db="EMBL/GenBank/DDBJ databases">
        <title>Lysobacter chinensis sp. nov., a bacterium isolated from cow dung compost.</title>
        <authorList>
            <person name="Liu Y."/>
        </authorList>
    </citation>
    <scope>NUCLEOTIDE SEQUENCE</scope>
    <source>
        <strain evidence="3">TLK-CK17</strain>
    </source>
</reference>
<name>A0ABS9HTS4_9GAMM</name>
<feature type="transmembrane region" description="Helical" evidence="2">
    <location>
        <begin position="95"/>
        <end position="119"/>
    </location>
</feature>
<protein>
    <submittedName>
        <fullName evidence="3">Uncharacterized protein</fullName>
    </submittedName>
</protein>
<evidence type="ECO:0000256" key="2">
    <source>
        <dbReference type="SAM" id="Phobius"/>
    </source>
</evidence>